<proteinExistence type="predicted"/>
<evidence type="ECO:0000313" key="3">
    <source>
        <dbReference type="Proteomes" id="UP000046176"/>
    </source>
</evidence>
<dbReference type="RefSeq" id="WP_172745596.1">
    <property type="nucleotide sequence ID" value="NZ_CCRH01000008.1"/>
</dbReference>
<name>A0A0T7FMS0_NEOGA</name>
<evidence type="ECO:0000313" key="2">
    <source>
        <dbReference type="EMBL" id="CDZ36288.1"/>
    </source>
</evidence>
<gene>
    <name evidence="2" type="ORF">NGAL_HAMBI1145_32880</name>
</gene>
<reference evidence="2 3" key="1">
    <citation type="submission" date="2014-08" db="EMBL/GenBank/DDBJ databases">
        <authorList>
            <person name="Chen Y.-H."/>
        </authorList>
    </citation>
    <scope>NUCLEOTIDE SEQUENCE [LARGE SCALE GENOMIC DNA]</scope>
</reference>
<protein>
    <submittedName>
        <fullName evidence="2">Uncharacterized protein</fullName>
    </submittedName>
</protein>
<organism evidence="2 3">
    <name type="scientific">Neorhizobium galegae bv. officinalis</name>
    <dbReference type="NCBI Taxonomy" id="323656"/>
    <lineage>
        <taxon>Bacteria</taxon>
        <taxon>Pseudomonadati</taxon>
        <taxon>Pseudomonadota</taxon>
        <taxon>Alphaproteobacteria</taxon>
        <taxon>Hyphomicrobiales</taxon>
        <taxon>Rhizobiaceae</taxon>
        <taxon>Rhizobium/Agrobacterium group</taxon>
        <taxon>Neorhizobium</taxon>
    </lineage>
</organism>
<dbReference type="Proteomes" id="UP000046176">
    <property type="component" value="Unassembled WGS sequence"/>
</dbReference>
<feature type="region of interest" description="Disordered" evidence="1">
    <location>
        <begin position="1"/>
        <end position="31"/>
    </location>
</feature>
<evidence type="ECO:0000256" key="1">
    <source>
        <dbReference type="SAM" id="MobiDB-lite"/>
    </source>
</evidence>
<dbReference type="AlphaFoldDB" id="A0A0T7FMS0"/>
<sequence>MTAKQTRSSRNRNTPRKPSPGSLGEMLDDAGFQPLGRRIKISERDVVKESPPPEWVGPVAEFLWSALPDPATGQWDHLFISAFESACQTLVALGEAAKALGGSIKASAHPALPATLPRWDDVATIVVSLAAQVNLLEYRHFTGARARPSPTGLRPSNIRAAHGCGPAYLAPEAFGVFESLDLVLGARWTEQAETILWRDAPDEWGIDFTEDRRFTIARDIALASVPDDVAERLEASAVITEESIVEWLEVAATHAPTTKTRDDALKSLRFWSRWNLNQLFFRRWRLHDGWLSGREAERTLLIEHDSLSLNMAGEFAARHLPHAPFLFE</sequence>
<accession>A0A0T7FMS0</accession>
<dbReference type="EMBL" id="CCRH01000008">
    <property type="protein sequence ID" value="CDZ36288.1"/>
    <property type="molecule type" value="Genomic_DNA"/>
</dbReference>